<evidence type="ECO:0000313" key="9">
    <source>
        <dbReference type="Proteomes" id="UP000466794"/>
    </source>
</evidence>
<comment type="subcellular location">
    <subcellularLocation>
        <location evidence="1">Cell membrane</location>
        <topology evidence="1">Multi-pass membrane protein</topology>
    </subcellularLocation>
</comment>
<evidence type="ECO:0000256" key="4">
    <source>
        <dbReference type="ARBA" id="ARBA00022989"/>
    </source>
</evidence>
<feature type="transmembrane region" description="Helical" evidence="6">
    <location>
        <begin position="229"/>
        <end position="253"/>
    </location>
</feature>
<dbReference type="RefSeq" id="WP_157388691.1">
    <property type="nucleotide sequence ID" value="NZ_WRPP01000003.1"/>
</dbReference>
<evidence type="ECO:0000313" key="8">
    <source>
        <dbReference type="EMBL" id="MVU79111.1"/>
    </source>
</evidence>
<evidence type="ECO:0000256" key="3">
    <source>
        <dbReference type="ARBA" id="ARBA00022692"/>
    </source>
</evidence>
<dbReference type="GO" id="GO:0022857">
    <property type="term" value="F:transmembrane transporter activity"/>
    <property type="evidence" value="ECO:0007669"/>
    <property type="project" value="InterPro"/>
</dbReference>
<organism evidence="8 9">
    <name type="scientific">Nocardia terrae</name>
    <dbReference type="NCBI Taxonomy" id="2675851"/>
    <lineage>
        <taxon>Bacteria</taxon>
        <taxon>Bacillati</taxon>
        <taxon>Actinomycetota</taxon>
        <taxon>Actinomycetes</taxon>
        <taxon>Mycobacteriales</taxon>
        <taxon>Nocardiaceae</taxon>
        <taxon>Nocardia</taxon>
    </lineage>
</organism>
<dbReference type="InterPro" id="IPR036259">
    <property type="entry name" value="MFS_trans_sf"/>
</dbReference>
<evidence type="ECO:0000256" key="6">
    <source>
        <dbReference type="SAM" id="Phobius"/>
    </source>
</evidence>
<dbReference type="Proteomes" id="UP000466794">
    <property type="component" value="Unassembled WGS sequence"/>
</dbReference>
<name>A0A7K1UXW2_9NOCA</name>
<dbReference type="InterPro" id="IPR011701">
    <property type="entry name" value="MFS"/>
</dbReference>
<feature type="transmembrane region" description="Helical" evidence="6">
    <location>
        <begin position="265"/>
        <end position="283"/>
    </location>
</feature>
<dbReference type="AlphaFoldDB" id="A0A7K1UXW2"/>
<dbReference type="Pfam" id="PF07690">
    <property type="entry name" value="MFS_1"/>
    <property type="match status" value="2"/>
</dbReference>
<evidence type="ECO:0000256" key="5">
    <source>
        <dbReference type="ARBA" id="ARBA00023136"/>
    </source>
</evidence>
<feature type="transmembrane region" description="Helical" evidence="6">
    <location>
        <begin position="70"/>
        <end position="89"/>
    </location>
</feature>
<dbReference type="PROSITE" id="PS50850">
    <property type="entry name" value="MFS"/>
    <property type="match status" value="1"/>
</dbReference>
<feature type="transmembrane region" description="Helical" evidence="6">
    <location>
        <begin position="351"/>
        <end position="372"/>
    </location>
</feature>
<sequence length="393" mass="39909">MPIAVFALALCAFAIGLTEFVVAGLLPNIATDLHVTIPAAGLLVSGYALGVVIGAPLLTALTGGVERRRLLTGFMGLFLTGSVLSALAPGYAVLMIGRSAAALAHGAFMGVGIVAASEMVPQDKRGRAMSLVISGATLATVLGVPMGTMIGQHLGWRATFWVVTVCAAIGLAGVATLVPRADRSAAGHLRTELTTLRQRPVLLALLTTVLGFGGVMTSYTYIAEMATRVTGFASTTVIWITMLFGLGTFVGNLLSGRFTDRYPRAAAPGSLVLLALVLAVFTLTVHDKAATCVTVFLFGAAAFGTLAPLQMRIMAKAGAAPTLASATNVAAFNLANTIGPLLGGALLSAGFGYATLNLAGALFTALGLAVALRGLAADRSATAAPIAEDLILV</sequence>
<keyword evidence="5 6" id="KW-0472">Membrane</keyword>
<dbReference type="EMBL" id="WRPP01000003">
    <property type="protein sequence ID" value="MVU79111.1"/>
    <property type="molecule type" value="Genomic_DNA"/>
</dbReference>
<dbReference type="InterPro" id="IPR020846">
    <property type="entry name" value="MFS_dom"/>
</dbReference>
<feature type="transmembrane region" description="Helical" evidence="6">
    <location>
        <begin position="289"/>
        <end position="307"/>
    </location>
</feature>
<evidence type="ECO:0000256" key="1">
    <source>
        <dbReference type="ARBA" id="ARBA00004651"/>
    </source>
</evidence>
<comment type="caution">
    <text evidence="8">The sequence shown here is derived from an EMBL/GenBank/DDBJ whole genome shotgun (WGS) entry which is preliminary data.</text>
</comment>
<dbReference type="InterPro" id="IPR050189">
    <property type="entry name" value="MFS_Efflux_Transporters"/>
</dbReference>
<feature type="transmembrane region" description="Helical" evidence="6">
    <location>
        <begin position="200"/>
        <end position="223"/>
    </location>
</feature>
<accession>A0A7K1UXW2</accession>
<proteinExistence type="predicted"/>
<evidence type="ECO:0000256" key="2">
    <source>
        <dbReference type="ARBA" id="ARBA00022475"/>
    </source>
</evidence>
<reference evidence="8 9" key="1">
    <citation type="submission" date="2019-12" db="EMBL/GenBank/DDBJ databases">
        <title>Nocardia sp. nov. ET3-3 isolated from soil.</title>
        <authorList>
            <person name="Kanchanasin P."/>
            <person name="Tanasupawat S."/>
            <person name="Yuki M."/>
            <person name="Kudo T."/>
        </authorList>
    </citation>
    <scope>NUCLEOTIDE SEQUENCE [LARGE SCALE GENOMIC DNA]</scope>
    <source>
        <strain evidence="8 9">ET3-3</strain>
    </source>
</reference>
<keyword evidence="3 6" id="KW-0812">Transmembrane</keyword>
<feature type="domain" description="Major facilitator superfamily (MFS) profile" evidence="7">
    <location>
        <begin position="4"/>
        <end position="379"/>
    </location>
</feature>
<dbReference type="Gene3D" id="1.20.1250.20">
    <property type="entry name" value="MFS general substrate transporter like domains"/>
    <property type="match status" value="2"/>
</dbReference>
<keyword evidence="2" id="KW-1003">Cell membrane</keyword>
<protein>
    <submittedName>
        <fullName evidence="8">MFS transporter</fullName>
    </submittedName>
</protein>
<dbReference type="SUPFAM" id="SSF103473">
    <property type="entry name" value="MFS general substrate transporter"/>
    <property type="match status" value="1"/>
</dbReference>
<dbReference type="PANTHER" id="PTHR43124">
    <property type="entry name" value="PURINE EFFLUX PUMP PBUE"/>
    <property type="match status" value="1"/>
</dbReference>
<feature type="transmembrane region" description="Helical" evidence="6">
    <location>
        <begin position="39"/>
        <end position="58"/>
    </location>
</feature>
<dbReference type="CDD" id="cd17324">
    <property type="entry name" value="MFS_NepI_like"/>
    <property type="match status" value="1"/>
</dbReference>
<keyword evidence="4 6" id="KW-1133">Transmembrane helix</keyword>
<dbReference type="GO" id="GO:0005886">
    <property type="term" value="C:plasma membrane"/>
    <property type="evidence" value="ECO:0007669"/>
    <property type="project" value="UniProtKB-SubCell"/>
</dbReference>
<feature type="transmembrane region" description="Helical" evidence="6">
    <location>
        <begin position="158"/>
        <end position="179"/>
    </location>
</feature>
<keyword evidence="9" id="KW-1185">Reference proteome</keyword>
<dbReference type="PANTHER" id="PTHR43124:SF3">
    <property type="entry name" value="CHLORAMPHENICOL EFFLUX PUMP RV0191"/>
    <property type="match status" value="1"/>
</dbReference>
<feature type="transmembrane region" description="Helical" evidence="6">
    <location>
        <begin position="128"/>
        <end position="146"/>
    </location>
</feature>
<feature type="transmembrane region" description="Helical" evidence="6">
    <location>
        <begin position="95"/>
        <end position="116"/>
    </location>
</feature>
<evidence type="ECO:0000259" key="7">
    <source>
        <dbReference type="PROSITE" id="PS50850"/>
    </source>
</evidence>
<gene>
    <name evidence="8" type="ORF">GPX89_17900</name>
</gene>